<dbReference type="EMBL" id="HG723247">
    <property type="protein sequence ID" value="CDJ65671.1"/>
    <property type="molecule type" value="Genomic_DNA"/>
</dbReference>
<proteinExistence type="predicted"/>
<evidence type="ECO:0000313" key="2">
    <source>
        <dbReference type="Proteomes" id="UP000030754"/>
    </source>
</evidence>
<sequence>MEIVCRAAAAAALPTKSSPEVIFQQYTQCMRPFSQFLLSDWEFHRHKCTYWWCPLGLHYFTATLTTACLTINHSSQQRKWADFQHLTGSQPPDSASERMVGTERLVVRRFVDLELGAYLPPIYIPKVTRQGLPSGRPTLLRRDPLAASSIVSCLTRISAPVPASNA</sequence>
<accession>U6MNT6</accession>
<keyword evidence="2" id="KW-1185">Reference proteome</keyword>
<name>U6MNT6_9EIME</name>
<dbReference type="GeneID" id="25471072"/>
<gene>
    <name evidence="1" type="ORF">ENH_00008860</name>
</gene>
<reference evidence="1" key="1">
    <citation type="submission" date="2013-10" db="EMBL/GenBank/DDBJ databases">
        <title>Genomic analysis of the causative agents of coccidiosis in chickens.</title>
        <authorList>
            <person name="Reid A.J."/>
            <person name="Blake D."/>
            <person name="Billington K."/>
            <person name="Browne H."/>
            <person name="Dunn M."/>
            <person name="Hung S."/>
            <person name="Kawahara F."/>
            <person name="Miranda-Saavedra D."/>
            <person name="Mourier T."/>
            <person name="Nagra H."/>
            <person name="Otto T.D."/>
            <person name="Rawlings N."/>
            <person name="Sanchez A."/>
            <person name="Sanders M."/>
            <person name="Subramaniam C."/>
            <person name="Tay Y."/>
            <person name="Dear P."/>
            <person name="Doerig C."/>
            <person name="Gruber A."/>
            <person name="Parkinson J."/>
            <person name="Shirley M."/>
            <person name="Wan K.L."/>
            <person name="Berriman M."/>
            <person name="Tomley F."/>
            <person name="Pain A."/>
        </authorList>
    </citation>
    <scope>NUCLEOTIDE SEQUENCE [LARGE SCALE GENOMIC DNA]</scope>
    <source>
        <strain evidence="1">Houghton</strain>
    </source>
</reference>
<reference evidence="1" key="2">
    <citation type="submission" date="2013-10" db="EMBL/GenBank/DDBJ databases">
        <authorList>
            <person name="Aslett M."/>
        </authorList>
    </citation>
    <scope>NUCLEOTIDE SEQUENCE [LARGE SCALE GENOMIC DNA]</scope>
    <source>
        <strain evidence="1">Houghton</strain>
    </source>
</reference>
<evidence type="ECO:0000313" key="1">
    <source>
        <dbReference type="EMBL" id="CDJ65671.1"/>
    </source>
</evidence>
<dbReference type="AlphaFoldDB" id="U6MNT6"/>
<dbReference type="VEuPathDB" id="ToxoDB:ENH_00008860"/>
<protein>
    <submittedName>
        <fullName evidence="1">Uncharacterized protein</fullName>
    </submittedName>
</protein>
<organism evidence="1 2">
    <name type="scientific">Eimeria necatrix</name>
    <dbReference type="NCBI Taxonomy" id="51315"/>
    <lineage>
        <taxon>Eukaryota</taxon>
        <taxon>Sar</taxon>
        <taxon>Alveolata</taxon>
        <taxon>Apicomplexa</taxon>
        <taxon>Conoidasida</taxon>
        <taxon>Coccidia</taxon>
        <taxon>Eucoccidiorida</taxon>
        <taxon>Eimeriorina</taxon>
        <taxon>Eimeriidae</taxon>
        <taxon>Eimeria</taxon>
    </lineage>
</organism>
<dbReference type="OrthoDB" id="10619853at2759"/>
<dbReference type="RefSeq" id="XP_013434138.1">
    <property type="nucleotide sequence ID" value="XM_013578684.1"/>
</dbReference>
<dbReference type="Proteomes" id="UP000030754">
    <property type="component" value="Unassembled WGS sequence"/>
</dbReference>